<dbReference type="GO" id="GO:1902670">
    <property type="term" value="F:carbon dioxide binding"/>
    <property type="evidence" value="ECO:0007669"/>
    <property type="project" value="TreeGrafter"/>
</dbReference>
<evidence type="ECO:0000256" key="1">
    <source>
        <dbReference type="ARBA" id="ARBA00006018"/>
    </source>
</evidence>
<dbReference type="OrthoDB" id="9806017at2"/>
<dbReference type="AlphaFoldDB" id="A0A1E8F1T7"/>
<organism evidence="2 3">
    <name type="scientific">Clostridium acetireducens DSM 10703</name>
    <dbReference type="NCBI Taxonomy" id="1121290"/>
    <lineage>
        <taxon>Bacteria</taxon>
        <taxon>Bacillati</taxon>
        <taxon>Bacillota</taxon>
        <taxon>Clostridia</taxon>
        <taxon>Eubacteriales</taxon>
        <taxon>Clostridiaceae</taxon>
        <taxon>Clostridium</taxon>
    </lineage>
</organism>
<protein>
    <submittedName>
        <fullName evidence="2">Hydrogenase isoenzymes formation protein HypC</fullName>
    </submittedName>
</protein>
<dbReference type="STRING" id="1121290.CLAOCE_05260"/>
<dbReference type="NCBIfam" id="TIGR00074">
    <property type="entry name" value="hypC_hupF"/>
    <property type="match status" value="1"/>
</dbReference>
<gene>
    <name evidence="2" type="primary">hypC</name>
    <name evidence="2" type="ORF">CLOACE_05260</name>
</gene>
<proteinExistence type="inferred from homology"/>
<dbReference type="PROSITE" id="PS01097">
    <property type="entry name" value="HUPF_HYPC"/>
    <property type="match status" value="1"/>
</dbReference>
<dbReference type="EMBL" id="LZFO01000005">
    <property type="protein sequence ID" value="OFI07121.1"/>
    <property type="molecule type" value="Genomic_DNA"/>
</dbReference>
<dbReference type="GO" id="GO:0005506">
    <property type="term" value="F:iron ion binding"/>
    <property type="evidence" value="ECO:0007669"/>
    <property type="project" value="TreeGrafter"/>
</dbReference>
<dbReference type="Gene3D" id="2.30.30.140">
    <property type="match status" value="1"/>
</dbReference>
<accession>A0A1E8F1T7</accession>
<dbReference type="PRINTS" id="PR00445">
    <property type="entry name" value="HUPFHYPC"/>
</dbReference>
<comment type="caution">
    <text evidence="2">The sequence shown here is derived from an EMBL/GenBank/DDBJ whole genome shotgun (WGS) entry which is preliminary data.</text>
</comment>
<dbReference type="SUPFAM" id="SSF159127">
    <property type="entry name" value="HupF/HypC-like"/>
    <property type="match status" value="1"/>
</dbReference>
<dbReference type="PANTHER" id="PTHR35177:SF2">
    <property type="entry name" value="HYDROGENASE MATURATION FACTOR HYBG"/>
    <property type="match status" value="1"/>
</dbReference>
<dbReference type="Pfam" id="PF01455">
    <property type="entry name" value="HupF_HypC"/>
    <property type="match status" value="1"/>
</dbReference>
<sequence length="72" mass="8061">MCIAVPVKVLSVYENEALIEFSGIKKKVNTSLIDNLKVGDYVLLHAGCAIEKVDKYKAEETLKLFNIISEEM</sequence>
<dbReference type="InterPro" id="IPR001109">
    <property type="entry name" value="Hydrogenase_HupF/HypC"/>
</dbReference>
<dbReference type="GO" id="GO:0051604">
    <property type="term" value="P:protein maturation"/>
    <property type="evidence" value="ECO:0007669"/>
    <property type="project" value="TreeGrafter"/>
</dbReference>
<name>A0A1E8F1T7_9CLOT</name>
<reference evidence="2 3" key="1">
    <citation type="submission" date="2016-06" db="EMBL/GenBank/DDBJ databases">
        <title>Genome sequence of Clostridium acetireducens DSM 10703.</title>
        <authorList>
            <person name="Poehlein A."/>
            <person name="Fluechter S."/>
            <person name="Duerre P."/>
            <person name="Daniel R."/>
        </authorList>
    </citation>
    <scope>NUCLEOTIDE SEQUENCE [LARGE SCALE GENOMIC DNA]</scope>
    <source>
        <strain evidence="2 3">DSM 10703</strain>
    </source>
</reference>
<evidence type="ECO:0000313" key="3">
    <source>
        <dbReference type="Proteomes" id="UP000175744"/>
    </source>
</evidence>
<dbReference type="PANTHER" id="PTHR35177">
    <property type="entry name" value="HYDROGENASE MATURATION FACTOR HYBG"/>
    <property type="match status" value="1"/>
</dbReference>
<dbReference type="FunFam" id="2.30.30.140:FF:000022">
    <property type="entry name" value="Hydrogenase assembly chaperone HybG"/>
    <property type="match status" value="1"/>
</dbReference>
<dbReference type="Proteomes" id="UP000175744">
    <property type="component" value="Unassembled WGS sequence"/>
</dbReference>
<evidence type="ECO:0000313" key="2">
    <source>
        <dbReference type="EMBL" id="OFI07121.1"/>
    </source>
</evidence>
<comment type="similarity">
    <text evidence="1">Belongs to the HupF/HypC family.</text>
</comment>
<keyword evidence="3" id="KW-1185">Reference proteome</keyword>
<dbReference type="InterPro" id="IPR019812">
    <property type="entry name" value="Hydgase_assmbl_chp_CS"/>
</dbReference>
<dbReference type="PATRIC" id="fig|1121290.3.peg.533"/>
<dbReference type="RefSeq" id="WP_070109489.1">
    <property type="nucleotide sequence ID" value="NZ_LZFO01000005.1"/>
</dbReference>